<evidence type="ECO:0000256" key="3">
    <source>
        <dbReference type="ARBA" id="ARBA00023163"/>
    </source>
</evidence>
<dbReference type="InterPro" id="IPR051081">
    <property type="entry name" value="HTH_MetalResp_TranReg"/>
</dbReference>
<accession>A0A6G7Y6W6</accession>
<reference evidence="5 6" key="1">
    <citation type="submission" date="2020-03" db="EMBL/GenBank/DDBJ databases">
        <title>Propioniciclava sp. nov., isolated from Hydrophilus acuminatus.</title>
        <authorList>
            <person name="Hyun D.-W."/>
            <person name="Bae J.-W."/>
        </authorList>
    </citation>
    <scope>NUCLEOTIDE SEQUENCE [LARGE SCALE GENOMIC DNA]</scope>
    <source>
        <strain evidence="5 6">HDW11</strain>
    </source>
</reference>
<evidence type="ECO:0000256" key="2">
    <source>
        <dbReference type="ARBA" id="ARBA00023125"/>
    </source>
</evidence>
<dbReference type="InterPro" id="IPR036390">
    <property type="entry name" value="WH_DNA-bd_sf"/>
</dbReference>
<evidence type="ECO:0000313" key="6">
    <source>
        <dbReference type="Proteomes" id="UP000501058"/>
    </source>
</evidence>
<dbReference type="GO" id="GO:0003700">
    <property type="term" value="F:DNA-binding transcription factor activity"/>
    <property type="evidence" value="ECO:0007669"/>
    <property type="project" value="InterPro"/>
</dbReference>
<dbReference type="KEGG" id="prv:G7070_08935"/>
<keyword evidence="3" id="KW-0804">Transcription</keyword>
<dbReference type="Pfam" id="PF12840">
    <property type="entry name" value="HTH_20"/>
    <property type="match status" value="1"/>
</dbReference>
<evidence type="ECO:0000256" key="1">
    <source>
        <dbReference type="ARBA" id="ARBA00023015"/>
    </source>
</evidence>
<keyword evidence="2" id="KW-0238">DNA-binding</keyword>
<dbReference type="CDD" id="cd00090">
    <property type="entry name" value="HTH_ARSR"/>
    <property type="match status" value="1"/>
</dbReference>
<organism evidence="5 6">
    <name type="scientific">Propioniciclava coleopterorum</name>
    <dbReference type="NCBI Taxonomy" id="2714937"/>
    <lineage>
        <taxon>Bacteria</taxon>
        <taxon>Bacillati</taxon>
        <taxon>Actinomycetota</taxon>
        <taxon>Actinomycetes</taxon>
        <taxon>Propionibacteriales</taxon>
        <taxon>Propionibacteriaceae</taxon>
        <taxon>Propioniciclava</taxon>
    </lineage>
</organism>
<dbReference type="InterPro" id="IPR011991">
    <property type="entry name" value="ArsR-like_HTH"/>
</dbReference>
<dbReference type="PANTHER" id="PTHR33154:SF15">
    <property type="entry name" value="REGULATORY PROTEIN ARSR"/>
    <property type="match status" value="1"/>
</dbReference>
<dbReference type="SMART" id="SM00418">
    <property type="entry name" value="HTH_ARSR"/>
    <property type="match status" value="1"/>
</dbReference>
<dbReference type="InterPro" id="IPR036388">
    <property type="entry name" value="WH-like_DNA-bd_sf"/>
</dbReference>
<dbReference type="EMBL" id="CP049865">
    <property type="protein sequence ID" value="QIK72371.1"/>
    <property type="molecule type" value="Genomic_DNA"/>
</dbReference>
<protein>
    <submittedName>
        <fullName evidence="5">Helix-turn-helix transcriptional regulator</fullName>
    </submittedName>
</protein>
<dbReference type="Proteomes" id="UP000501058">
    <property type="component" value="Chromosome"/>
</dbReference>
<sequence length="194" mass="21621">MPSDKPETRRLDAATLKAFSHPLRMRLYDLLKDGGPATASMLAREIGESTGQTSYHLRQLERHGLIAEDIGRGTGRERWWHPIGFRFDADTEEDRLAGQAVLQHWTQATADHLTEWGARQASEDVAWVQNTLHSESTVAMTKDEMNALGDELTELITRHVDAAKAAAADQPSDRRTVKIYGLAFPLPRKPDAPA</sequence>
<evidence type="ECO:0000259" key="4">
    <source>
        <dbReference type="SMART" id="SM00418"/>
    </source>
</evidence>
<dbReference type="RefSeq" id="WP_166233445.1">
    <property type="nucleotide sequence ID" value="NZ_CP049865.1"/>
</dbReference>
<dbReference type="PANTHER" id="PTHR33154">
    <property type="entry name" value="TRANSCRIPTIONAL REGULATOR, ARSR FAMILY"/>
    <property type="match status" value="1"/>
</dbReference>
<dbReference type="AlphaFoldDB" id="A0A6G7Y6W6"/>
<keyword evidence="6" id="KW-1185">Reference proteome</keyword>
<name>A0A6G7Y6W6_9ACTN</name>
<proteinExistence type="predicted"/>
<dbReference type="GO" id="GO:0003677">
    <property type="term" value="F:DNA binding"/>
    <property type="evidence" value="ECO:0007669"/>
    <property type="project" value="UniProtKB-KW"/>
</dbReference>
<dbReference type="InterPro" id="IPR001845">
    <property type="entry name" value="HTH_ArsR_DNA-bd_dom"/>
</dbReference>
<evidence type="ECO:0000313" key="5">
    <source>
        <dbReference type="EMBL" id="QIK72371.1"/>
    </source>
</evidence>
<dbReference type="SUPFAM" id="SSF46785">
    <property type="entry name" value="Winged helix' DNA-binding domain"/>
    <property type="match status" value="1"/>
</dbReference>
<feature type="domain" description="HTH arsR-type" evidence="4">
    <location>
        <begin position="14"/>
        <end position="102"/>
    </location>
</feature>
<dbReference type="Gene3D" id="1.10.10.10">
    <property type="entry name" value="Winged helix-like DNA-binding domain superfamily/Winged helix DNA-binding domain"/>
    <property type="match status" value="1"/>
</dbReference>
<gene>
    <name evidence="5" type="ORF">G7070_08935</name>
</gene>
<keyword evidence="1" id="KW-0805">Transcription regulation</keyword>